<protein>
    <submittedName>
        <fullName evidence="1">Uncharacterized protein</fullName>
    </submittedName>
</protein>
<dbReference type="eggNOG" id="ENOG50333BJ">
    <property type="taxonomic scope" value="Bacteria"/>
</dbReference>
<gene>
    <name evidence="1" type="ordered locus">DP3078</name>
</gene>
<organism evidence="1 2">
    <name type="scientific">Desulfotalea psychrophila (strain LSv54 / DSM 12343)</name>
    <dbReference type="NCBI Taxonomy" id="177439"/>
    <lineage>
        <taxon>Bacteria</taxon>
        <taxon>Pseudomonadati</taxon>
        <taxon>Thermodesulfobacteriota</taxon>
        <taxon>Desulfobulbia</taxon>
        <taxon>Desulfobulbales</taxon>
        <taxon>Desulfocapsaceae</taxon>
        <taxon>Desulfotalea</taxon>
    </lineage>
</organism>
<dbReference type="Proteomes" id="UP000000602">
    <property type="component" value="Chromosome"/>
</dbReference>
<dbReference type="EMBL" id="CR522870">
    <property type="protein sequence ID" value="CAG37807.1"/>
    <property type="molecule type" value="Genomic_DNA"/>
</dbReference>
<dbReference type="Pfam" id="PF25159">
    <property type="entry name" value="DUF7826"/>
    <property type="match status" value="1"/>
</dbReference>
<evidence type="ECO:0000313" key="2">
    <source>
        <dbReference type="Proteomes" id="UP000000602"/>
    </source>
</evidence>
<dbReference type="InterPro" id="IPR057148">
    <property type="entry name" value="DUF7826"/>
</dbReference>
<name>Q6AIM3_DESPS</name>
<dbReference type="KEGG" id="dps:DP3078"/>
<evidence type="ECO:0000313" key="1">
    <source>
        <dbReference type="EMBL" id="CAG37807.1"/>
    </source>
</evidence>
<accession>Q6AIM3</accession>
<reference evidence="2" key="1">
    <citation type="journal article" date="2004" name="Environ. Microbiol.">
        <title>The genome of Desulfotalea psychrophila, a sulfate-reducing bacterium from permanently cold Arctic sediments.</title>
        <authorList>
            <person name="Rabus R."/>
            <person name="Ruepp A."/>
            <person name="Frickey T."/>
            <person name="Rattei T."/>
            <person name="Fartmann B."/>
            <person name="Stark M."/>
            <person name="Bauer M."/>
            <person name="Zibat A."/>
            <person name="Lombardot T."/>
            <person name="Becker I."/>
            <person name="Amann J."/>
            <person name="Gellner K."/>
            <person name="Teeling H."/>
            <person name="Leuschner W.D."/>
            <person name="Gloeckner F.-O."/>
            <person name="Lupas A.N."/>
            <person name="Amann R."/>
            <person name="Klenk H.-P."/>
        </authorList>
    </citation>
    <scope>NUCLEOTIDE SEQUENCE [LARGE SCALE GENOMIC DNA]</scope>
    <source>
        <strain evidence="2">DSM 12343 / LSv54</strain>
    </source>
</reference>
<dbReference type="AlphaFoldDB" id="Q6AIM3"/>
<dbReference type="STRING" id="177439.DP3078"/>
<dbReference type="HOGENOM" id="CLU_1591895_0_0_7"/>
<proteinExistence type="predicted"/>
<sequence length="167" mass="19607">MMEQSIAELYENEWYVVRHSGEIPEIALHSALYFLTRDKIGPQLELTEVQLKGLQDAALSRFREIILRDILSENIGTSAYRGLSRCMANYQRYLKFCQRQSLEVGLREQVHRQLIVFLEEELRIVRGDYRSSSIDCSWNNFLEFYEQFFPNSPLSSAQITDISILFL</sequence>
<keyword evidence="2" id="KW-1185">Reference proteome</keyword>